<dbReference type="EMBL" id="LT629772">
    <property type="protein sequence ID" value="SDR84305.1"/>
    <property type="molecule type" value="Genomic_DNA"/>
</dbReference>
<evidence type="ECO:0000313" key="3">
    <source>
        <dbReference type="Proteomes" id="UP000199103"/>
    </source>
</evidence>
<dbReference type="PANTHER" id="PTHR39339:SF1">
    <property type="entry name" value="CHAD DOMAIN-CONTAINING PROTEIN"/>
    <property type="match status" value="1"/>
</dbReference>
<dbReference type="PANTHER" id="PTHR39339">
    <property type="entry name" value="SLR1444 PROTEIN"/>
    <property type="match status" value="1"/>
</dbReference>
<name>A0A1H1MD72_9ACTN</name>
<dbReference type="Gene3D" id="1.40.20.10">
    <property type="entry name" value="CHAD domain"/>
    <property type="match status" value="1"/>
</dbReference>
<dbReference type="AlphaFoldDB" id="A0A1H1MD72"/>
<dbReference type="OrthoDB" id="9777271at2"/>
<proteinExistence type="predicted"/>
<keyword evidence="3" id="KW-1185">Reference proteome</keyword>
<dbReference type="Proteomes" id="UP000199103">
    <property type="component" value="Chromosome I"/>
</dbReference>
<evidence type="ECO:0000313" key="2">
    <source>
        <dbReference type="EMBL" id="SDR84305.1"/>
    </source>
</evidence>
<feature type="domain" description="CHAD" evidence="1">
    <location>
        <begin position="14"/>
        <end position="297"/>
    </location>
</feature>
<dbReference type="STRING" id="630515.SAMN04489812_0082"/>
<dbReference type="PROSITE" id="PS51708">
    <property type="entry name" value="CHAD"/>
    <property type="match status" value="1"/>
</dbReference>
<reference evidence="2 3" key="1">
    <citation type="submission" date="2016-10" db="EMBL/GenBank/DDBJ databases">
        <authorList>
            <person name="de Groot N.N."/>
        </authorList>
    </citation>
    <scope>NUCLEOTIDE SEQUENCE [LARGE SCALE GENOMIC DNA]</scope>
    <source>
        <strain evidence="2 3">DSM 21800</strain>
    </source>
</reference>
<dbReference type="RefSeq" id="WP_091518143.1">
    <property type="nucleotide sequence ID" value="NZ_LT629772.1"/>
</dbReference>
<protein>
    <submittedName>
        <fullName evidence="2">CHAD domain-containing protein</fullName>
    </submittedName>
</protein>
<gene>
    <name evidence="2" type="ORF">SAMN04489812_0082</name>
</gene>
<dbReference type="InterPro" id="IPR007899">
    <property type="entry name" value="CHAD_dom"/>
</dbReference>
<evidence type="ECO:0000259" key="1">
    <source>
        <dbReference type="PROSITE" id="PS51708"/>
    </source>
</evidence>
<sequence length="297" mass="32914">MSKKTNGPTVADVLGPYLIEQCAAVQAVGADLQAALQDDLEPALSAERIHDGRSGCRRIRSIVKVYEEFFSVPESGRLSDDAGWFASRMGAVRDLDVLGERLTRSMDRLDADLILHDARQELIIQIGYRRQIALAELRDAVHSEPYADLLDQLAAWQRKPAFVPDASKPATKIKKFLKRSESKLGRRLRTAALAIAADDPESDELIHTARRVGKRHRYAVEAAAPVLGPSADRLVELHQQFTDELGEYQDSRVASVLLRDLGGIPGRNGFTFGVLHAQETALRRRLAKRIAKRAHGL</sequence>
<dbReference type="Pfam" id="PF05235">
    <property type="entry name" value="CHAD"/>
    <property type="match status" value="1"/>
</dbReference>
<dbReference type="InterPro" id="IPR038186">
    <property type="entry name" value="CHAD_dom_sf"/>
</dbReference>
<dbReference type="SMART" id="SM00880">
    <property type="entry name" value="CHAD"/>
    <property type="match status" value="1"/>
</dbReference>
<organism evidence="2 3">
    <name type="scientific">Microlunatus soli</name>
    <dbReference type="NCBI Taxonomy" id="630515"/>
    <lineage>
        <taxon>Bacteria</taxon>
        <taxon>Bacillati</taxon>
        <taxon>Actinomycetota</taxon>
        <taxon>Actinomycetes</taxon>
        <taxon>Propionibacteriales</taxon>
        <taxon>Propionibacteriaceae</taxon>
        <taxon>Microlunatus</taxon>
    </lineage>
</organism>
<accession>A0A1H1MD72</accession>